<proteinExistence type="predicted"/>
<protein>
    <submittedName>
        <fullName evidence="2">Uncharacterized protein</fullName>
    </submittedName>
</protein>
<evidence type="ECO:0000313" key="2">
    <source>
        <dbReference type="EMBL" id="KAF5942079.1"/>
    </source>
</evidence>
<reference evidence="3" key="1">
    <citation type="journal article" date="2020" name="Nat. Commun.">
        <title>Genome assembly of wild tea tree DASZ reveals pedigree and selection history of tea varieties.</title>
        <authorList>
            <person name="Zhang W."/>
            <person name="Zhang Y."/>
            <person name="Qiu H."/>
            <person name="Guo Y."/>
            <person name="Wan H."/>
            <person name="Zhang X."/>
            <person name="Scossa F."/>
            <person name="Alseekh S."/>
            <person name="Zhang Q."/>
            <person name="Wang P."/>
            <person name="Xu L."/>
            <person name="Schmidt M.H."/>
            <person name="Jia X."/>
            <person name="Li D."/>
            <person name="Zhu A."/>
            <person name="Guo F."/>
            <person name="Chen W."/>
            <person name="Ni D."/>
            <person name="Usadel B."/>
            <person name="Fernie A.R."/>
            <person name="Wen W."/>
        </authorList>
    </citation>
    <scope>NUCLEOTIDE SEQUENCE [LARGE SCALE GENOMIC DNA]</scope>
    <source>
        <strain evidence="3">cv. G240</strain>
    </source>
</reference>
<keyword evidence="3" id="KW-1185">Reference proteome</keyword>
<comment type="caution">
    <text evidence="2">The sequence shown here is derived from an EMBL/GenBank/DDBJ whole genome shotgun (WGS) entry which is preliminary data.</text>
</comment>
<accession>A0A7J7GMR8</accession>
<gene>
    <name evidence="2" type="ORF">HYC85_019721</name>
</gene>
<reference evidence="2 3" key="2">
    <citation type="submission" date="2020-07" db="EMBL/GenBank/DDBJ databases">
        <title>Genome assembly of wild tea tree DASZ reveals pedigree and selection history of tea varieties.</title>
        <authorList>
            <person name="Zhang W."/>
        </authorList>
    </citation>
    <scope>NUCLEOTIDE SEQUENCE [LARGE SCALE GENOMIC DNA]</scope>
    <source>
        <strain evidence="3">cv. G240</strain>
        <tissue evidence="2">Leaf</tissue>
    </source>
</reference>
<evidence type="ECO:0000313" key="3">
    <source>
        <dbReference type="Proteomes" id="UP000593564"/>
    </source>
</evidence>
<sequence>MWNQRQIGIDSITQHFDSNNNSLNHCYYSSQNCIAKTKNSERLIIMMIDPQMCCSNRGSFHLITSLSSSRSSIGEQLGHVTPDPQPSRLDL</sequence>
<name>A0A7J7GMR8_CAMSI</name>
<dbReference type="AlphaFoldDB" id="A0A7J7GMR8"/>
<organism evidence="2 3">
    <name type="scientific">Camellia sinensis</name>
    <name type="common">Tea plant</name>
    <name type="synonym">Thea sinensis</name>
    <dbReference type="NCBI Taxonomy" id="4442"/>
    <lineage>
        <taxon>Eukaryota</taxon>
        <taxon>Viridiplantae</taxon>
        <taxon>Streptophyta</taxon>
        <taxon>Embryophyta</taxon>
        <taxon>Tracheophyta</taxon>
        <taxon>Spermatophyta</taxon>
        <taxon>Magnoliopsida</taxon>
        <taxon>eudicotyledons</taxon>
        <taxon>Gunneridae</taxon>
        <taxon>Pentapetalae</taxon>
        <taxon>asterids</taxon>
        <taxon>Ericales</taxon>
        <taxon>Theaceae</taxon>
        <taxon>Camellia</taxon>
    </lineage>
</organism>
<evidence type="ECO:0000256" key="1">
    <source>
        <dbReference type="SAM" id="MobiDB-lite"/>
    </source>
</evidence>
<feature type="region of interest" description="Disordered" evidence="1">
    <location>
        <begin position="70"/>
        <end position="91"/>
    </location>
</feature>
<dbReference type="EMBL" id="JACBKZ010000009">
    <property type="protein sequence ID" value="KAF5942079.1"/>
    <property type="molecule type" value="Genomic_DNA"/>
</dbReference>
<dbReference type="Proteomes" id="UP000593564">
    <property type="component" value="Unassembled WGS sequence"/>
</dbReference>